<dbReference type="Pfam" id="PF20012">
    <property type="entry name" value="GAP1-N1"/>
    <property type="match status" value="1"/>
</dbReference>
<sequence>MKFDQCLFGYDDGHRLLASSLPLGSETSHLTELSDLAPGTIFNQSEGYWTGLPVPAIGRYVLMRTWPAPEMSRPGCVWTHALLLEPALLESIEDLSVLQAFAIRPSGLVDKDRYREQLTIDVNHLVHIPELIDNNVVERLLLSLYAAGGTSVEVDSPGQLDGPLFAVWSQQWPRLRRNLRFQTAASRAPRSTGSIRFDVTAELIQTSTGSRSSVKGAPWLVTAALDVQDGTAGALRPFLWRYGRDVRRQRGSFLPLVEIRNIDIGGVHDSGKRLIEIVTESFSTSDDAKSLKQDLVDGNLAPIVQPQLLGLVLSDSGNTVFPMPTHSGISKLADLWPDRREEMLSLVEITVDTADPIGKSVFDLLTGGTQESLIWLLTHASFPVRKRIVRVTPKLLLEDWALDLESPALAELLPLIPDELAGVDALLAKLLHLNDHALAKVAFEHFPAVTAGQILMATGVAGHRVADAWWHKLKQRPAVMLQSNVLRYVDRTSQLYAVAELLGWLTSDVALAGPSLWISTFRNASNDLPEEKSDRLNCFLIAVALSSGDSSGAGLVETLFDVIHDRLLKSQLSDTARDILEGLLPDVGWFRGWDIALRFRLAIAKAYVRFRWSPQSYAKLSATRKGRIMLADAALDVPGGKLYAEAVDI</sequence>
<keyword evidence="1" id="KW-0614">Plasmid</keyword>
<dbReference type="RefSeq" id="WP_085946283.1">
    <property type="nucleotide sequence ID" value="NZ_CP038104.1"/>
</dbReference>
<dbReference type="EMBL" id="KY555070">
    <property type="protein sequence ID" value="ASD49418.1"/>
    <property type="molecule type" value="Genomic_DNA"/>
</dbReference>
<evidence type="ECO:0000313" key="1">
    <source>
        <dbReference type="EMBL" id="ASD49418.1"/>
    </source>
</evidence>
<protein>
    <submittedName>
        <fullName evidence="1">Uncharacterized protein</fullName>
    </submittedName>
</protein>
<dbReference type="AlphaFoldDB" id="A0A1Z3MNN3"/>
<organism evidence="1">
    <name type="scientific">Aeromonas salmonicida subsp. salmonicida</name>
    <dbReference type="NCBI Taxonomy" id="29491"/>
    <lineage>
        <taxon>Bacteria</taxon>
        <taxon>Pseudomonadati</taxon>
        <taxon>Pseudomonadota</taxon>
        <taxon>Gammaproteobacteria</taxon>
        <taxon>Aeromonadales</taxon>
        <taxon>Aeromonadaceae</taxon>
        <taxon>Aeromonas</taxon>
    </lineage>
</organism>
<geneLocation type="plasmid" evidence="1">
    <name>pAsa9</name>
</geneLocation>
<name>A0A1Z3MNN3_AERSS</name>
<accession>A0A1Z3MNN3</accession>
<proteinExistence type="predicted"/>
<reference evidence="1" key="1">
    <citation type="submission" date="2017-01" db="EMBL/GenBank/DDBJ databases">
        <title>Plasmid composition in Aeromonas salmonicida subsp. salmonicida 01-B526 unravels unsuspected type three secretion system loss patterns.</title>
        <authorList>
            <person name="Tanaka K.H."/>
            <person name="Vincent A.T."/>
            <person name="Emond-Rheault J.-G."/>
            <person name="Adamczuk M."/>
            <person name="Frenette M."/>
            <person name="Charette S.J."/>
        </authorList>
    </citation>
    <scope>NUCLEOTIDE SEQUENCE</scope>
    <source>
        <strain evidence="1">01-B526</strain>
        <plasmid evidence="1">pAsa9</plasmid>
    </source>
</reference>